<evidence type="ECO:0000259" key="3">
    <source>
        <dbReference type="Pfam" id="PF01557"/>
    </source>
</evidence>
<name>A0A6C0GME1_9BACT</name>
<reference evidence="4 5" key="1">
    <citation type="submission" date="2020-01" db="EMBL/GenBank/DDBJ databases">
        <authorList>
            <person name="Kim M.K."/>
        </authorList>
    </citation>
    <scope>NUCLEOTIDE SEQUENCE [LARGE SCALE GENOMIC DNA]</scope>
    <source>
        <strain evidence="4 5">172606-1</strain>
    </source>
</reference>
<evidence type="ECO:0000313" key="5">
    <source>
        <dbReference type="Proteomes" id="UP000480178"/>
    </source>
</evidence>
<organism evidence="4 5">
    <name type="scientific">Rhodocytophaga rosea</name>
    <dbReference type="NCBI Taxonomy" id="2704465"/>
    <lineage>
        <taxon>Bacteria</taxon>
        <taxon>Pseudomonadati</taxon>
        <taxon>Bacteroidota</taxon>
        <taxon>Cytophagia</taxon>
        <taxon>Cytophagales</taxon>
        <taxon>Rhodocytophagaceae</taxon>
        <taxon>Rhodocytophaga</taxon>
    </lineage>
</organism>
<comment type="similarity">
    <text evidence="1">Belongs to the FAH family.</text>
</comment>
<keyword evidence="4" id="KW-0413">Isomerase</keyword>
<dbReference type="EMBL" id="CP048222">
    <property type="protein sequence ID" value="QHT69189.1"/>
    <property type="molecule type" value="Genomic_DNA"/>
</dbReference>
<evidence type="ECO:0000256" key="2">
    <source>
        <dbReference type="ARBA" id="ARBA00022723"/>
    </source>
</evidence>
<dbReference type="InterPro" id="IPR036663">
    <property type="entry name" value="Fumarylacetoacetase_C_sf"/>
</dbReference>
<evidence type="ECO:0000256" key="1">
    <source>
        <dbReference type="ARBA" id="ARBA00010211"/>
    </source>
</evidence>
<protein>
    <submittedName>
        <fullName evidence="4">2-hydroxyhepta-2,4-diene-1,7-dioate isomerase</fullName>
    </submittedName>
</protein>
<dbReference type="Gene3D" id="3.90.850.10">
    <property type="entry name" value="Fumarylacetoacetase-like, C-terminal domain"/>
    <property type="match status" value="1"/>
</dbReference>
<dbReference type="RefSeq" id="WP_162445178.1">
    <property type="nucleotide sequence ID" value="NZ_CP048222.1"/>
</dbReference>
<dbReference type="InterPro" id="IPR051121">
    <property type="entry name" value="FAH"/>
</dbReference>
<dbReference type="SUPFAM" id="SSF56529">
    <property type="entry name" value="FAH"/>
    <property type="match status" value="1"/>
</dbReference>
<dbReference type="AlphaFoldDB" id="A0A6C0GME1"/>
<dbReference type="Proteomes" id="UP000480178">
    <property type="component" value="Chromosome"/>
</dbReference>
<feature type="domain" description="Fumarylacetoacetase-like C-terminal" evidence="3">
    <location>
        <begin position="100"/>
        <end position="279"/>
    </location>
</feature>
<accession>A0A6C0GME1</accession>
<dbReference type="Pfam" id="PF01557">
    <property type="entry name" value="FAA_hydrolase"/>
    <property type="match status" value="1"/>
</dbReference>
<dbReference type="GO" id="GO:0046872">
    <property type="term" value="F:metal ion binding"/>
    <property type="evidence" value="ECO:0007669"/>
    <property type="project" value="UniProtKB-KW"/>
</dbReference>
<gene>
    <name evidence="4" type="ORF">GXP67_22365</name>
</gene>
<dbReference type="KEGG" id="rhoz:GXP67_22365"/>
<proteinExistence type="inferred from homology"/>
<dbReference type="PANTHER" id="PTHR42796">
    <property type="entry name" value="FUMARYLACETOACETATE HYDROLASE DOMAIN-CONTAINING PROTEIN 2A-RELATED"/>
    <property type="match status" value="1"/>
</dbReference>
<dbReference type="InterPro" id="IPR011234">
    <property type="entry name" value="Fumarylacetoacetase-like_C"/>
</dbReference>
<dbReference type="GO" id="GO:0044281">
    <property type="term" value="P:small molecule metabolic process"/>
    <property type="evidence" value="ECO:0007669"/>
    <property type="project" value="UniProtKB-ARBA"/>
</dbReference>
<sequence length="280" mass="31556">MKIYKVQSGILIEYNRQYYELTNQNWDHFINRDDLYEQVEAWIGKSQQLTEAAAQTKLANELLAPIGNQEVWASGVTYMRSKVARQEESKEAGGGDFYDKVYNAPRPELFFKATPHRVVGSGHGVNIRKDSTWNVPEPELTLVITSSGKIVGYTIGNDMSSRSIEGENPLYLPQAKTYDKSCGLGPCIFVSQKPLPRNSRIELIIMRNTKAVFKGEITLENLKRKEEELVEYLYRESSFPAGCFLLTGTGIVPDNDFTLLSGDQIHISIDHIGKLINSVN</sequence>
<dbReference type="PANTHER" id="PTHR42796:SF7">
    <property type="entry name" value="2-DEHYDRO-3-DEOXY-D-ARABINONATE DEHYDRATASE"/>
    <property type="match status" value="1"/>
</dbReference>
<keyword evidence="2" id="KW-0479">Metal-binding</keyword>
<keyword evidence="5" id="KW-1185">Reference proteome</keyword>
<dbReference type="GO" id="GO:0016853">
    <property type="term" value="F:isomerase activity"/>
    <property type="evidence" value="ECO:0007669"/>
    <property type="project" value="UniProtKB-KW"/>
</dbReference>
<evidence type="ECO:0000313" key="4">
    <source>
        <dbReference type="EMBL" id="QHT69189.1"/>
    </source>
</evidence>